<dbReference type="Proteomes" id="UP000014622">
    <property type="component" value="Unassembled WGS sequence"/>
</dbReference>
<feature type="transmembrane region" description="Helical" evidence="1">
    <location>
        <begin position="91"/>
        <end position="111"/>
    </location>
</feature>
<accession>A0AB73ADP9</accession>
<keyword evidence="1" id="KW-1133">Transmembrane helix</keyword>
<feature type="transmembrane region" description="Helical" evidence="1">
    <location>
        <begin position="212"/>
        <end position="230"/>
    </location>
</feature>
<feature type="transmembrane region" description="Helical" evidence="1">
    <location>
        <begin position="174"/>
        <end position="191"/>
    </location>
</feature>
<organism evidence="2 3">
    <name type="scientific">Enterococcus faecium SD2A-2</name>
    <dbReference type="NCBI Taxonomy" id="1244154"/>
    <lineage>
        <taxon>Bacteria</taxon>
        <taxon>Bacillati</taxon>
        <taxon>Bacillota</taxon>
        <taxon>Bacilli</taxon>
        <taxon>Lactobacillales</taxon>
        <taxon>Enterococcaceae</taxon>
        <taxon>Enterococcus</taxon>
    </lineage>
</organism>
<keyword evidence="1" id="KW-0812">Transmembrane</keyword>
<feature type="transmembrane region" description="Helical" evidence="1">
    <location>
        <begin position="272"/>
        <end position="297"/>
    </location>
</feature>
<feature type="transmembrane region" description="Helical" evidence="1">
    <location>
        <begin position="448"/>
        <end position="465"/>
    </location>
</feature>
<reference evidence="2 3" key="1">
    <citation type="submission" date="2013-06" db="EMBL/GenBank/DDBJ databases">
        <authorList>
            <person name="Weinstock G."/>
            <person name="Sodergren E."/>
            <person name="Lobos E.A."/>
            <person name="Fulton L."/>
            <person name="Fulton R."/>
            <person name="Courtney L."/>
            <person name="Fronick C."/>
            <person name="O'Laughlin M."/>
            <person name="Godfrey J."/>
            <person name="Wilson R.M."/>
            <person name="Miner T."/>
            <person name="Farmer C."/>
            <person name="Delehaunty K."/>
            <person name="Cordes M."/>
            <person name="Minx P."/>
            <person name="Tomlinson C."/>
            <person name="Chen J."/>
            <person name="Wollam A."/>
            <person name="Pepin K.H."/>
            <person name="Bhonagiri V."/>
            <person name="Zhang X."/>
            <person name="Warren W."/>
            <person name="Mitreva M."/>
            <person name="Mardis E.R."/>
            <person name="Wilson R.K."/>
        </authorList>
    </citation>
    <scope>NUCLEOTIDE SEQUENCE [LARGE SCALE GENOMIC DNA]</scope>
    <source>
        <strain evidence="2 3">SD2A-2</strain>
    </source>
</reference>
<evidence type="ECO:0000256" key="1">
    <source>
        <dbReference type="SAM" id="Phobius"/>
    </source>
</evidence>
<evidence type="ECO:0008006" key="4">
    <source>
        <dbReference type="Google" id="ProtNLM"/>
    </source>
</evidence>
<protein>
    <recommendedName>
        <fullName evidence="4">ATP synthase F0, A subunit</fullName>
    </recommendedName>
</protein>
<comment type="caution">
    <text evidence="2">The sequence shown here is derived from an EMBL/GenBank/DDBJ whole genome shotgun (WGS) entry which is preliminary data.</text>
</comment>
<feature type="transmembrane region" description="Helical" evidence="1">
    <location>
        <begin position="242"/>
        <end position="260"/>
    </location>
</feature>
<evidence type="ECO:0000313" key="3">
    <source>
        <dbReference type="Proteomes" id="UP000014622"/>
    </source>
</evidence>
<proteinExistence type="predicted"/>
<evidence type="ECO:0000313" key="2">
    <source>
        <dbReference type="EMBL" id="EPI15332.1"/>
    </source>
</evidence>
<feature type="transmembrane region" description="Helical" evidence="1">
    <location>
        <begin position="34"/>
        <end position="53"/>
    </location>
</feature>
<feature type="transmembrane region" description="Helical" evidence="1">
    <location>
        <begin position="59"/>
        <end position="79"/>
    </location>
</feature>
<keyword evidence="1" id="KW-0472">Membrane</keyword>
<feature type="transmembrane region" description="Helical" evidence="1">
    <location>
        <begin position="117"/>
        <end position="139"/>
    </location>
</feature>
<gene>
    <name evidence="2" type="ORF">D356_00339</name>
</gene>
<sequence>MLKSKSRLVIRLFKGAIVMFEKLKRFGRNFTQTTPFILSNTIILIPYLLFLGITDSHNWLTILPFTLFYAFRMTGLFLVNSLRFGLDSYTLLMIALLMGGTGSLLGILGVFYFPLFYFSSVLLGLSAAWLVPANITVNFHEKTQGFINMDGKKYLFAAIWLFILYQAIGLPAPTQIAASFTIYTLFYVMAYHTVSHYPRYELDFKDIKRNLVATRELVLFLVFFGLLFLLRNARLLFDERLFDLAVYGFLVLFIVFVFVLGHQKKEWKLPSWLNLFTFLNGMLGNFLFLFSSFYVGILYGLEKLPFYMYFPYAAGLIAAKIVGPLILKRLSWSPLATQLLGLSSSLLVLLIPNGFAIGVFLLSFWHVVTGSWLNKEYYQTDVAIPMDRRIIAKYTTQNKGSVIHQFLLMTLLFILAKEMGEPIHLLLIMLNHGAVPIASAQLLILAKWINVGLLMSGLVTVYHLWKKAKKNEAIH</sequence>
<dbReference type="EMBL" id="ATIT01000040">
    <property type="protein sequence ID" value="EPI15332.1"/>
    <property type="molecule type" value="Genomic_DNA"/>
</dbReference>
<feature type="transmembrane region" description="Helical" evidence="1">
    <location>
        <begin position="309"/>
        <end position="327"/>
    </location>
</feature>
<dbReference type="AlphaFoldDB" id="A0AB73ADP9"/>
<name>A0AB73ADP9_ENTFC</name>
<feature type="transmembrane region" description="Helical" evidence="1">
    <location>
        <begin position="339"/>
        <end position="365"/>
    </location>
</feature>